<dbReference type="InterPro" id="IPR011707">
    <property type="entry name" value="Cu-oxidase-like_N"/>
</dbReference>
<dbReference type="PANTHER" id="PTHR46806">
    <property type="entry name" value="F5/8 TYPE C DOMAIN-CONTAINING PROTEIN"/>
    <property type="match status" value="1"/>
</dbReference>
<dbReference type="Gene3D" id="2.60.40.420">
    <property type="entry name" value="Cupredoxins - blue copper proteins"/>
    <property type="match status" value="6"/>
</dbReference>
<feature type="disulfide bond" evidence="8">
    <location>
        <begin position="1099"/>
        <end position="1247"/>
    </location>
</feature>
<dbReference type="CDD" id="cd00057">
    <property type="entry name" value="FA58C"/>
    <property type="match status" value="2"/>
</dbReference>
<reference evidence="11" key="1">
    <citation type="thesis" date="2020" institute="ProQuest LLC" country="789 East Eisenhower Parkway, Ann Arbor, MI, USA">
        <title>Comparative Genomics and Chromosome Evolution.</title>
        <authorList>
            <person name="Mudd A.B."/>
        </authorList>
    </citation>
    <scope>NUCLEOTIDE SEQUENCE</scope>
    <source>
        <strain evidence="11">HN-11 Male</strain>
        <tissue evidence="11">Kidney and liver</tissue>
    </source>
</reference>
<accession>A0A8J6EZ46</accession>
<evidence type="ECO:0000256" key="9">
    <source>
        <dbReference type="SAM" id="MobiDB-lite"/>
    </source>
</evidence>
<dbReference type="GO" id="GO:0005886">
    <property type="term" value="C:plasma membrane"/>
    <property type="evidence" value="ECO:0007669"/>
    <property type="project" value="TreeGrafter"/>
</dbReference>
<gene>
    <name evidence="11" type="ORF">GDO78_013212</name>
</gene>
<feature type="compositionally biased region" description="Acidic residues" evidence="9">
    <location>
        <begin position="658"/>
        <end position="667"/>
    </location>
</feature>
<dbReference type="Pfam" id="PF07732">
    <property type="entry name" value="Cu-oxidase_3"/>
    <property type="match status" value="1"/>
</dbReference>
<dbReference type="GO" id="GO:0038023">
    <property type="term" value="F:signaling receptor activity"/>
    <property type="evidence" value="ECO:0007669"/>
    <property type="project" value="TreeGrafter"/>
</dbReference>
<dbReference type="SUPFAM" id="SSF49503">
    <property type="entry name" value="Cupredoxins"/>
    <property type="match status" value="6"/>
</dbReference>
<dbReference type="Pfam" id="PF00754">
    <property type="entry name" value="F5_F8_type_C"/>
    <property type="match status" value="2"/>
</dbReference>
<dbReference type="PIRSF" id="PIRSF000354">
    <property type="entry name" value="Factors_V_VIII"/>
    <property type="match status" value="1"/>
</dbReference>
<keyword evidence="4" id="KW-0677">Repeat</keyword>
<dbReference type="PANTHER" id="PTHR46806:SF7">
    <property type="entry name" value="COAGULATION FACTOR VIII"/>
    <property type="match status" value="1"/>
</dbReference>
<evidence type="ECO:0000256" key="7">
    <source>
        <dbReference type="ARBA" id="ARBA00023180"/>
    </source>
</evidence>
<dbReference type="PROSITE" id="PS01286">
    <property type="entry name" value="FA58C_2"/>
    <property type="match status" value="2"/>
</dbReference>
<dbReference type="GO" id="GO:0005576">
    <property type="term" value="C:extracellular region"/>
    <property type="evidence" value="ECO:0007669"/>
    <property type="project" value="UniProtKB-SubCell"/>
</dbReference>
<organism evidence="11 12">
    <name type="scientific">Eleutherodactylus coqui</name>
    <name type="common">Puerto Rican coqui</name>
    <dbReference type="NCBI Taxonomy" id="57060"/>
    <lineage>
        <taxon>Eukaryota</taxon>
        <taxon>Metazoa</taxon>
        <taxon>Chordata</taxon>
        <taxon>Craniata</taxon>
        <taxon>Vertebrata</taxon>
        <taxon>Euteleostomi</taxon>
        <taxon>Amphibia</taxon>
        <taxon>Batrachia</taxon>
        <taxon>Anura</taxon>
        <taxon>Neobatrachia</taxon>
        <taxon>Hyloidea</taxon>
        <taxon>Eleutherodactylidae</taxon>
        <taxon>Eleutherodactylinae</taxon>
        <taxon>Eleutherodactylus</taxon>
        <taxon>Eleutherodactylus</taxon>
    </lineage>
</organism>
<dbReference type="PROSITE" id="PS50022">
    <property type="entry name" value="FA58C_3"/>
    <property type="match status" value="2"/>
</dbReference>
<evidence type="ECO:0000256" key="2">
    <source>
        <dbReference type="ARBA" id="ARBA00010609"/>
    </source>
</evidence>
<dbReference type="EMBL" id="WNTK01000009">
    <property type="protein sequence ID" value="KAG9478089.1"/>
    <property type="molecule type" value="Genomic_DNA"/>
</dbReference>
<evidence type="ECO:0000256" key="6">
    <source>
        <dbReference type="ARBA" id="ARBA00023157"/>
    </source>
</evidence>
<evidence type="ECO:0000313" key="12">
    <source>
        <dbReference type="Proteomes" id="UP000770717"/>
    </source>
</evidence>
<dbReference type="OrthoDB" id="2121828at2759"/>
<dbReference type="InterPro" id="IPR008972">
    <property type="entry name" value="Cupredoxin"/>
</dbReference>
<dbReference type="Gene3D" id="2.60.120.260">
    <property type="entry name" value="Galactose-binding domain-like"/>
    <property type="match status" value="2"/>
</dbReference>
<evidence type="ECO:0000259" key="10">
    <source>
        <dbReference type="PROSITE" id="PS50022"/>
    </source>
</evidence>
<evidence type="ECO:0000256" key="3">
    <source>
        <dbReference type="ARBA" id="ARBA00022525"/>
    </source>
</evidence>
<keyword evidence="5" id="KW-0106">Calcium</keyword>
<comment type="subcellular location">
    <subcellularLocation>
        <location evidence="1">Secreted</location>
    </subcellularLocation>
</comment>
<feature type="region of interest" description="Disordered" evidence="9">
    <location>
        <begin position="639"/>
        <end position="667"/>
    </location>
</feature>
<feature type="domain" description="F5/8 type C" evidence="10">
    <location>
        <begin position="1099"/>
        <end position="1247"/>
    </location>
</feature>
<keyword evidence="3" id="KW-0964">Secreted</keyword>
<dbReference type="GO" id="GO:0005507">
    <property type="term" value="F:copper ion binding"/>
    <property type="evidence" value="ECO:0007669"/>
    <property type="project" value="InterPro"/>
</dbReference>
<name>A0A8J6EZ46_ELECQ</name>
<evidence type="ECO:0000256" key="5">
    <source>
        <dbReference type="ARBA" id="ARBA00022837"/>
    </source>
</evidence>
<keyword evidence="12" id="KW-1185">Reference proteome</keyword>
<dbReference type="SMART" id="SM00231">
    <property type="entry name" value="FA58C"/>
    <property type="match status" value="2"/>
</dbReference>
<evidence type="ECO:0000256" key="4">
    <source>
        <dbReference type="ARBA" id="ARBA00022737"/>
    </source>
</evidence>
<feature type="disulfide bond" evidence="8">
    <location>
        <begin position="898"/>
        <end position="924"/>
    </location>
</feature>
<dbReference type="PROSITE" id="PS01285">
    <property type="entry name" value="FA58C_1"/>
    <property type="match status" value="1"/>
</dbReference>
<evidence type="ECO:0000256" key="8">
    <source>
        <dbReference type="PIRSR" id="PIRSR000354-1"/>
    </source>
</evidence>
<dbReference type="InterPro" id="IPR008979">
    <property type="entry name" value="Galactose-bd-like_sf"/>
</dbReference>
<keyword evidence="7" id="KW-0325">Glycoprotein</keyword>
<evidence type="ECO:0000256" key="1">
    <source>
        <dbReference type="ARBA" id="ARBA00004613"/>
    </source>
</evidence>
<dbReference type="SUPFAM" id="SSF49785">
    <property type="entry name" value="Galactose-binding domain-like"/>
    <property type="match status" value="2"/>
</dbReference>
<feature type="disulfide bond" evidence="8">
    <location>
        <begin position="965"/>
        <end position="969"/>
    </location>
</feature>
<protein>
    <recommendedName>
        <fullName evidence="10">F5/8 type C domain-containing protein</fullName>
    </recommendedName>
</protein>
<dbReference type="InterPro" id="IPR000421">
    <property type="entry name" value="FA58C"/>
</dbReference>
<dbReference type="InterPro" id="IPR050633">
    <property type="entry name" value="Neuropilin_MCO_CoagFactor"/>
</dbReference>
<comment type="caution">
    <text evidence="11">The sequence shown here is derived from an EMBL/GenBank/DDBJ whole genome shotgun (WGS) entry which is preliminary data.</text>
</comment>
<proteinExistence type="inferred from homology"/>
<keyword evidence="6 8" id="KW-1015">Disulfide bond</keyword>
<comment type="similarity">
    <text evidence="2">Belongs to the multicopper oxidase family.</text>
</comment>
<dbReference type="InterPro" id="IPR024715">
    <property type="entry name" value="Factor_5/8-like"/>
</dbReference>
<evidence type="ECO:0000313" key="11">
    <source>
        <dbReference type="EMBL" id="KAG9478089.1"/>
    </source>
</evidence>
<dbReference type="Proteomes" id="UP000770717">
    <property type="component" value="Unassembled WGS sequence"/>
</dbReference>
<dbReference type="FunFam" id="2.60.120.260:FF:000002">
    <property type="entry name" value="Coagulation factor VIII"/>
    <property type="match status" value="2"/>
</dbReference>
<sequence>MASQLGQRISKTAGLVGLLGPTIRVETFDNVIIYFKNLASIPYSLHGIGVSYGKRSEGAGYSDGTGILEKGDDEVLPGQECTYIWKIPENYGPAESDPICITSAYYSHSNSSYDINSGLLGAILICKPGSLTADGYQHGVQEKIIALAVFDEGRSHYAHDVNIEPLHTINGHMNGSIPDQKICHKKPTHFHVIGFGTHFEVHSISLERHSFVIRDHRVPVLSVTAFSFLTAIVHPGEKGVYKLSCQTWTHPGGKMTSLIRVEDCKSESEKQMRVLNKNNDDDDYEDDYYESTVFDFDERDDSPHVHIRSHGKRKPVTWTHYIAAIEVEWDYHQEQTDKGTYFTKAVYREFTDSRFIHPKISEIPGTGILGPVLRGEVGDQIRIVFKNMARHPFNIYPQGLSNVSSTHRFLTGEQLKDYPIQPNNSITYIWPVTQYDSPASSDPRCLTRYYASFHNPQRDLASGLIGPLLICSKQTLDQGGNQIVTDKEHILFFSVFDEMLSWYRAINGFETSLHLTICQNEVTVWHVLNLVEDTELLSIHFGGNTFLVDSSYEETLTLFPMNGKTIIMVMEKTGYWPVTSKSSLADLSMHATVRVSHCENIQDEYYDYDQDDQKDFPQESPPYQYSLDTSHRMYRFAPRSIGGGKKTAGSLENVSSGGEEEEDDDDKDALRLVINSSNPIITKHLKSDMKEIEGIKKEQEFHKIHKLHRDKKEESHSDKQLHNKLELTNTMGAQVDFYDYDYNTSNLDYIDMYGELPDKGPRSSEGQLRTYFIAAVEIIWDYKAENSPYFINEKHHNSQGFQRYKKVAFREYLDSSFKEPAARGERDVHLGLLGPCIRAEVNDEIIVHFKNMASRPYSFYSNILVVPWKEENVLPQQTRTYTGKVSSQFGPTDSEEECRTWFYTSNAHPHKDFHSGLFGPLLVCRPKVLKRSNVLQLSMQDFSLVFMDIDETESWYFKDNWKQHCPVTCTSKGISTASCPAACNVKKTSKDLQHEHIFHAINGYVGDTTPGLVLSLKRKVRWHLLSMGRKEIILVQFHGNILTQRSQKDHPINIVNLYPGVGVTLEMEAHSTGLWHIEPEALYENNKMKALYLVYDPRCHQPLGLSTGKIRDSQISASGHYGSWMPTLARLRNTGSINAWSVDSVDAWIQVDLLTPMLVHSIQTQGARQRLMSLYISQFLVSYSLDGQKWSPYQGNTSSNQMVFFGNVDGSTIRDNYFDPPIVARFLRIHPTHTGTRAGLRMELFGCDLTSCSLPLGMQSGAISSYHISASSYSHSAFSSWAPNLARLNQQGRVNAWRPQADTSGEWLQVDLAHEMKVTGLVIQGARSSFTSMYITHFLVSFSNDGKNWSFLRERNGQQKVFQANMKNSDTPMWVTFDTSVITRFIKLHPEKWKGGIALRMEVIGCNI</sequence>
<feature type="domain" description="F5/8 type C" evidence="10">
    <location>
        <begin position="1252"/>
        <end position="1406"/>
    </location>
</feature>